<dbReference type="AlphaFoldDB" id="A0A3R6C280"/>
<dbReference type="RefSeq" id="WP_118109395.1">
    <property type="nucleotide sequence ID" value="NZ_DAWELG010000005.1"/>
</dbReference>
<organism evidence="1 2">
    <name type="scientific">Roseburia inulinivorans</name>
    <dbReference type="NCBI Taxonomy" id="360807"/>
    <lineage>
        <taxon>Bacteria</taxon>
        <taxon>Bacillati</taxon>
        <taxon>Bacillota</taxon>
        <taxon>Clostridia</taxon>
        <taxon>Lachnospirales</taxon>
        <taxon>Lachnospiraceae</taxon>
        <taxon>Roseburia</taxon>
    </lineage>
</organism>
<accession>A0A3R6C280</accession>
<comment type="caution">
    <text evidence="1">The sequence shown here is derived from an EMBL/GenBank/DDBJ whole genome shotgun (WGS) entry which is preliminary data.</text>
</comment>
<reference evidence="1 2" key="1">
    <citation type="submission" date="2018-08" db="EMBL/GenBank/DDBJ databases">
        <title>A genome reference for cultivated species of the human gut microbiota.</title>
        <authorList>
            <person name="Zou Y."/>
            <person name="Xue W."/>
            <person name="Luo G."/>
        </authorList>
    </citation>
    <scope>NUCLEOTIDE SEQUENCE [LARGE SCALE GENOMIC DNA]</scope>
    <source>
        <strain evidence="1 2">AF28-15</strain>
    </source>
</reference>
<dbReference type="Proteomes" id="UP000283738">
    <property type="component" value="Unassembled WGS sequence"/>
</dbReference>
<name>A0A3R6C280_9FIRM</name>
<evidence type="ECO:0000313" key="2">
    <source>
        <dbReference type="Proteomes" id="UP000283738"/>
    </source>
</evidence>
<protein>
    <submittedName>
        <fullName evidence="1">Uncharacterized protein</fullName>
    </submittedName>
</protein>
<dbReference type="EMBL" id="QRTF01000010">
    <property type="protein sequence ID" value="RGQ51113.1"/>
    <property type="molecule type" value="Genomic_DNA"/>
</dbReference>
<sequence>MEKFAKAGGTLNLQSNIVLAKPQMAVQAELVQSNSTAAVISFEESNFADPAVDALPIRELKKYLSAELTEQAFALLQNNGIKTIGQFKAMSPKDAEGLKAKGKQTILRNNIIRAINKFSAMIIKANGPNDNSETEKDVIDSTAELSSDENVDREASLSAEELLFANTANSVRNYFRKFLNNDPEKIYSYMKEHYELPSKLFMNELFAFAGTYVGGEVFFTDFGCSDCDNCFYNKFC</sequence>
<gene>
    <name evidence="1" type="ORF">DWY96_06270</name>
</gene>
<proteinExistence type="predicted"/>
<evidence type="ECO:0000313" key="1">
    <source>
        <dbReference type="EMBL" id="RGQ51113.1"/>
    </source>
</evidence>